<feature type="non-terminal residue" evidence="1">
    <location>
        <position position="109"/>
    </location>
</feature>
<proteinExistence type="predicted"/>
<keyword evidence="2" id="KW-1185">Reference proteome</keyword>
<dbReference type="Gramene" id="OMO58048">
    <property type="protein sequence ID" value="OMO58048"/>
    <property type="gene ID" value="CCACVL1_25609"/>
</dbReference>
<evidence type="ECO:0000313" key="2">
    <source>
        <dbReference type="Proteomes" id="UP000188268"/>
    </source>
</evidence>
<dbReference type="AlphaFoldDB" id="A0A1R3GIY1"/>
<organism evidence="1 2">
    <name type="scientific">Corchorus capsularis</name>
    <name type="common">Jute</name>
    <dbReference type="NCBI Taxonomy" id="210143"/>
    <lineage>
        <taxon>Eukaryota</taxon>
        <taxon>Viridiplantae</taxon>
        <taxon>Streptophyta</taxon>
        <taxon>Embryophyta</taxon>
        <taxon>Tracheophyta</taxon>
        <taxon>Spermatophyta</taxon>
        <taxon>Magnoliopsida</taxon>
        <taxon>eudicotyledons</taxon>
        <taxon>Gunneridae</taxon>
        <taxon>Pentapetalae</taxon>
        <taxon>rosids</taxon>
        <taxon>malvids</taxon>
        <taxon>Malvales</taxon>
        <taxon>Malvaceae</taxon>
        <taxon>Grewioideae</taxon>
        <taxon>Apeibeae</taxon>
        <taxon>Corchorus</taxon>
    </lineage>
</organism>
<comment type="caution">
    <text evidence="1">The sequence shown here is derived from an EMBL/GenBank/DDBJ whole genome shotgun (WGS) entry which is preliminary data.</text>
</comment>
<gene>
    <name evidence="1" type="ORF">CCACVL1_25609</name>
</gene>
<evidence type="ECO:0000313" key="1">
    <source>
        <dbReference type="EMBL" id="OMO58048.1"/>
    </source>
</evidence>
<sequence length="109" mass="11714">MELDRQRSTIGIVRSNSQIATQIAIYACIAWPTTTTISAASNGGPFTSVDNYLIDCGANSTPTLPDGRVFKTNEQASKFLNAQGTVQLSGSTRLDSGLIEANVVTKYRR</sequence>
<reference evidence="1 2" key="1">
    <citation type="submission" date="2013-09" db="EMBL/GenBank/DDBJ databases">
        <title>Corchorus capsularis genome sequencing.</title>
        <authorList>
            <person name="Alam M."/>
            <person name="Haque M.S."/>
            <person name="Islam M.S."/>
            <person name="Emdad E.M."/>
            <person name="Islam M.M."/>
            <person name="Ahmed B."/>
            <person name="Halim A."/>
            <person name="Hossen Q.M.M."/>
            <person name="Hossain M.Z."/>
            <person name="Ahmed R."/>
            <person name="Khan M.M."/>
            <person name="Islam R."/>
            <person name="Rashid M.M."/>
            <person name="Khan S.A."/>
            <person name="Rahman M.S."/>
            <person name="Alam M."/>
        </authorList>
    </citation>
    <scope>NUCLEOTIDE SEQUENCE [LARGE SCALE GENOMIC DNA]</scope>
    <source>
        <strain evidence="2">cv. CVL-1</strain>
        <tissue evidence="1">Whole seedling</tissue>
    </source>
</reference>
<protein>
    <submittedName>
        <fullName evidence="1">Uncharacterized protein</fullName>
    </submittedName>
</protein>
<accession>A0A1R3GIY1</accession>
<dbReference type="PROSITE" id="PS51257">
    <property type="entry name" value="PROKAR_LIPOPROTEIN"/>
    <property type="match status" value="1"/>
</dbReference>
<dbReference type="Proteomes" id="UP000188268">
    <property type="component" value="Unassembled WGS sequence"/>
</dbReference>
<dbReference type="EMBL" id="AWWV01014260">
    <property type="protein sequence ID" value="OMO58048.1"/>
    <property type="molecule type" value="Genomic_DNA"/>
</dbReference>
<dbReference type="STRING" id="210143.A0A1R3GIY1"/>
<name>A0A1R3GIY1_COCAP</name>